<sequence>MKLNILNSVNNETFTANAIVTEVSNVKVYSIMFEDERMAKRFGAIEISKDTDYWRVPSNKDRDIISISFKLIDAIMKIEFESE</sequence>
<protein>
    <submittedName>
        <fullName evidence="1">Uncharacterized protein</fullName>
    </submittedName>
</protein>
<gene>
    <name evidence="1" type="ORF">F6464_03290</name>
</gene>
<keyword evidence="2" id="KW-1185">Reference proteome</keyword>
<dbReference type="EMBL" id="WAEM01000001">
    <property type="protein sequence ID" value="KAB1158120.1"/>
    <property type="molecule type" value="Genomic_DNA"/>
</dbReference>
<dbReference type="RefSeq" id="WP_151106312.1">
    <property type="nucleotide sequence ID" value="NZ_WAEM01000001.1"/>
</dbReference>
<comment type="caution">
    <text evidence="1">The sequence shown here is derived from an EMBL/GenBank/DDBJ whole genome shotgun (WGS) entry which is preliminary data.</text>
</comment>
<reference evidence="1 2" key="1">
    <citation type="submission" date="2019-09" db="EMBL/GenBank/DDBJ databases">
        <title>Flavobacterium sp. nov., isolated from glacier ice.</title>
        <authorList>
            <person name="Liu Q."/>
        </authorList>
    </citation>
    <scope>NUCLEOTIDE SEQUENCE [LARGE SCALE GENOMIC DNA]</scope>
    <source>
        <strain evidence="1 2">NBRC 112527</strain>
    </source>
</reference>
<organism evidence="1 2">
    <name type="scientific">Flavobacterium luteum</name>
    <dbReference type="NCBI Taxonomy" id="2026654"/>
    <lineage>
        <taxon>Bacteria</taxon>
        <taxon>Pseudomonadati</taxon>
        <taxon>Bacteroidota</taxon>
        <taxon>Flavobacteriia</taxon>
        <taxon>Flavobacteriales</taxon>
        <taxon>Flavobacteriaceae</taxon>
        <taxon>Flavobacterium</taxon>
    </lineage>
</organism>
<dbReference type="Proteomes" id="UP000490922">
    <property type="component" value="Unassembled WGS sequence"/>
</dbReference>
<evidence type="ECO:0000313" key="1">
    <source>
        <dbReference type="EMBL" id="KAB1158120.1"/>
    </source>
</evidence>
<name>A0A7J5AKW0_9FLAO</name>
<evidence type="ECO:0000313" key="2">
    <source>
        <dbReference type="Proteomes" id="UP000490922"/>
    </source>
</evidence>
<proteinExistence type="predicted"/>
<accession>A0A7J5AKW0</accession>
<dbReference type="AlphaFoldDB" id="A0A7J5AKW0"/>